<organism evidence="5 6">
    <name type="scientific">Microbacterium aurum</name>
    <dbReference type="NCBI Taxonomy" id="36805"/>
    <lineage>
        <taxon>Bacteria</taxon>
        <taxon>Bacillati</taxon>
        <taxon>Actinomycetota</taxon>
        <taxon>Actinomycetes</taxon>
        <taxon>Micrococcales</taxon>
        <taxon>Microbacteriaceae</taxon>
        <taxon>Microbacterium</taxon>
    </lineage>
</organism>
<dbReference type="Gene3D" id="3.40.1190.20">
    <property type="match status" value="1"/>
</dbReference>
<evidence type="ECO:0000313" key="6">
    <source>
        <dbReference type="Proteomes" id="UP000187185"/>
    </source>
</evidence>
<feature type="domain" description="Carbohydrate kinase PfkB" evidence="4">
    <location>
        <begin position="20"/>
        <end position="221"/>
    </location>
</feature>
<dbReference type="GO" id="GO:0016301">
    <property type="term" value="F:kinase activity"/>
    <property type="evidence" value="ECO:0007669"/>
    <property type="project" value="UniProtKB-KW"/>
</dbReference>
<name>A0A1P8U5S3_9MICO</name>
<evidence type="ECO:0000313" key="5">
    <source>
        <dbReference type="EMBL" id="APZ33460.1"/>
    </source>
</evidence>
<dbReference type="PANTHER" id="PTHR43320:SF2">
    <property type="entry name" value="2-DEHYDRO-3-DEOXYGLUCONOKINASE_2-DEHYDRO-3-DEOXYGALACTONOKINASE"/>
    <property type="match status" value="1"/>
</dbReference>
<sequence>MHPSISPVRQFGGLGTVHAVDPGHRTGLYVKDPGRGVHYYRDGSAAAHLGPSDADAADLDDVAIVHVSGITAALDRLTPDGAAPAFLERLIARARAAGVPVSVDVNHRAALWAASVAAPVLRDLARRADVVFVGRDEAEALWGAATPAAIRALLPEPAELVVKDGDVGATVFTADGEIFVPAHRVDVVEAVGAGDAFAGGYLAGASAAERLQAGHDRAALTLATTADFPDPTAAGATVGAATVPAPTES</sequence>
<keyword evidence="2" id="KW-0808">Transferase</keyword>
<evidence type="ECO:0000256" key="2">
    <source>
        <dbReference type="ARBA" id="ARBA00022679"/>
    </source>
</evidence>
<reference evidence="5 6" key="1">
    <citation type="submission" date="2016-12" db="EMBL/GenBank/DDBJ databases">
        <title>Complete genome sequence of Microbacterium aurum KACC 15219.</title>
        <authorList>
            <person name="Jung Y."/>
            <person name="Shin J.-H."/>
            <person name="Lee Y.-J."/>
            <person name="Yi H."/>
            <person name="Bahn Y.-S."/>
            <person name="Kim J.F."/>
            <person name="Lee D.-W."/>
        </authorList>
    </citation>
    <scope>NUCLEOTIDE SEQUENCE [LARGE SCALE GENOMIC DNA]</scope>
    <source>
        <strain evidence="5 6">KACC 15219</strain>
    </source>
</reference>
<dbReference type="KEGG" id="maur:BOH66_03590"/>
<proteinExistence type="inferred from homology"/>
<dbReference type="InterPro" id="IPR011611">
    <property type="entry name" value="PfkB_dom"/>
</dbReference>
<dbReference type="SUPFAM" id="SSF53613">
    <property type="entry name" value="Ribokinase-like"/>
    <property type="match status" value="1"/>
</dbReference>
<dbReference type="EMBL" id="CP018762">
    <property type="protein sequence ID" value="APZ33460.1"/>
    <property type="molecule type" value="Genomic_DNA"/>
</dbReference>
<keyword evidence="6" id="KW-1185">Reference proteome</keyword>
<dbReference type="InterPro" id="IPR029056">
    <property type="entry name" value="Ribokinase-like"/>
</dbReference>
<evidence type="ECO:0000259" key="4">
    <source>
        <dbReference type="Pfam" id="PF00294"/>
    </source>
</evidence>
<dbReference type="Proteomes" id="UP000187185">
    <property type="component" value="Chromosome"/>
</dbReference>
<dbReference type="RefSeq" id="WP_076689368.1">
    <property type="nucleotide sequence ID" value="NZ_CP018762.1"/>
</dbReference>
<protein>
    <recommendedName>
        <fullName evidence="4">Carbohydrate kinase PfkB domain-containing protein</fullName>
    </recommendedName>
</protein>
<comment type="similarity">
    <text evidence="1">Belongs to the carbohydrate kinase PfkB family.</text>
</comment>
<dbReference type="STRING" id="36805.BOH66_03590"/>
<accession>A0A1P8U5S3</accession>
<dbReference type="PANTHER" id="PTHR43320">
    <property type="entry name" value="SUGAR KINASE"/>
    <property type="match status" value="1"/>
</dbReference>
<dbReference type="Pfam" id="PF00294">
    <property type="entry name" value="PfkB"/>
    <property type="match status" value="1"/>
</dbReference>
<evidence type="ECO:0000256" key="1">
    <source>
        <dbReference type="ARBA" id="ARBA00010688"/>
    </source>
</evidence>
<gene>
    <name evidence="5" type="ORF">BOH66_03590</name>
</gene>
<dbReference type="InterPro" id="IPR052700">
    <property type="entry name" value="Carb_kinase_PfkB-like"/>
</dbReference>
<keyword evidence="3" id="KW-0418">Kinase</keyword>
<dbReference type="AlphaFoldDB" id="A0A1P8U5S3"/>
<evidence type="ECO:0000256" key="3">
    <source>
        <dbReference type="ARBA" id="ARBA00022777"/>
    </source>
</evidence>